<proteinExistence type="predicted"/>
<sequence length="79" mass="9294">MDGSFGDLRRILNGFMSSDLHLQCFASGFSDYFGIPTKPLPHRLRMPYMETLLRLYTVEHRTWSCFLRRFRCNSLIVAC</sequence>
<comment type="caution">
    <text evidence="1">The sequence shown here is derived from an EMBL/GenBank/DDBJ whole genome shotgun (WGS) entry which is preliminary data.</text>
</comment>
<evidence type="ECO:0000313" key="1">
    <source>
        <dbReference type="EMBL" id="MCP2176319.1"/>
    </source>
</evidence>
<keyword evidence="2" id="KW-1185">Reference proteome</keyword>
<protein>
    <submittedName>
        <fullName evidence="1">Uncharacterized protein</fullName>
    </submittedName>
</protein>
<accession>A0ABT1HDT2</accession>
<evidence type="ECO:0000313" key="2">
    <source>
        <dbReference type="Proteomes" id="UP001206895"/>
    </source>
</evidence>
<name>A0ABT1HDT2_9NOCA</name>
<organism evidence="1 2">
    <name type="scientific">Williamsia maris</name>
    <dbReference type="NCBI Taxonomy" id="72806"/>
    <lineage>
        <taxon>Bacteria</taxon>
        <taxon>Bacillati</taxon>
        <taxon>Actinomycetota</taxon>
        <taxon>Actinomycetes</taxon>
        <taxon>Mycobacteriales</taxon>
        <taxon>Nocardiaceae</taxon>
        <taxon>Williamsia</taxon>
    </lineage>
</organism>
<dbReference type="Proteomes" id="UP001206895">
    <property type="component" value="Unassembled WGS sequence"/>
</dbReference>
<gene>
    <name evidence="1" type="ORF">LX13_002138</name>
</gene>
<reference evidence="1 2" key="1">
    <citation type="submission" date="2022-06" db="EMBL/GenBank/DDBJ databases">
        <title>Genomic Encyclopedia of Archaeal and Bacterial Type Strains, Phase II (KMG-II): from individual species to whole genera.</title>
        <authorList>
            <person name="Goeker M."/>
        </authorList>
    </citation>
    <scope>NUCLEOTIDE SEQUENCE [LARGE SCALE GENOMIC DNA]</scope>
    <source>
        <strain evidence="1 2">DSM 44693</strain>
    </source>
</reference>
<dbReference type="EMBL" id="JAMTCJ010000002">
    <property type="protein sequence ID" value="MCP2176319.1"/>
    <property type="molecule type" value="Genomic_DNA"/>
</dbReference>